<dbReference type="InterPro" id="IPR006047">
    <property type="entry name" value="GH13_cat_dom"/>
</dbReference>
<evidence type="ECO:0000313" key="5">
    <source>
        <dbReference type="Proteomes" id="UP000651668"/>
    </source>
</evidence>
<evidence type="ECO:0000256" key="2">
    <source>
        <dbReference type="ARBA" id="ARBA00023295"/>
    </source>
</evidence>
<dbReference type="InterPro" id="IPR015171">
    <property type="entry name" value="Cyc-maltodext_N"/>
</dbReference>
<dbReference type="SMART" id="SM00642">
    <property type="entry name" value="Aamy"/>
    <property type="match status" value="1"/>
</dbReference>
<reference evidence="4" key="2">
    <citation type="submission" date="2020-09" db="EMBL/GenBank/DDBJ databases">
        <authorList>
            <person name="Sun Q."/>
            <person name="Zhou Y."/>
        </authorList>
    </citation>
    <scope>NUCLEOTIDE SEQUENCE</scope>
    <source>
        <strain evidence="4">CGMCC 1.15343</strain>
    </source>
</reference>
<reference evidence="4" key="1">
    <citation type="journal article" date="2014" name="Int. J. Syst. Evol. Microbiol.">
        <title>Complete genome sequence of Corynebacterium casei LMG S-19264T (=DSM 44701T), isolated from a smear-ripened cheese.</title>
        <authorList>
            <consortium name="US DOE Joint Genome Institute (JGI-PGF)"/>
            <person name="Walter F."/>
            <person name="Albersmeier A."/>
            <person name="Kalinowski J."/>
            <person name="Ruckert C."/>
        </authorList>
    </citation>
    <scope>NUCLEOTIDE SEQUENCE</scope>
    <source>
        <strain evidence="4">CGMCC 1.15343</strain>
    </source>
</reference>
<dbReference type="SUPFAM" id="SSF81296">
    <property type="entry name" value="E set domains"/>
    <property type="match status" value="1"/>
</dbReference>
<dbReference type="Pfam" id="PF09087">
    <property type="entry name" value="Cyc-maltodext_N"/>
    <property type="match status" value="1"/>
</dbReference>
<keyword evidence="5" id="KW-1185">Reference proteome</keyword>
<gene>
    <name evidence="4" type="primary">susA</name>
    <name evidence="4" type="ORF">GCM10011387_13840</name>
</gene>
<dbReference type="SUPFAM" id="SSF51011">
    <property type="entry name" value="Glycosyl hydrolase domain"/>
    <property type="match status" value="1"/>
</dbReference>
<dbReference type="Gene3D" id="2.60.40.1180">
    <property type="entry name" value="Golgi alpha-mannosidase II"/>
    <property type="match status" value="1"/>
</dbReference>
<comment type="caution">
    <text evidence="4">The sequence shown here is derived from an EMBL/GenBank/DDBJ whole genome shotgun (WGS) entry which is preliminary data.</text>
</comment>
<dbReference type="InterPro" id="IPR014756">
    <property type="entry name" value="Ig_E-set"/>
</dbReference>
<proteinExistence type="predicted"/>
<dbReference type="GO" id="GO:0016798">
    <property type="term" value="F:hydrolase activity, acting on glycosyl bonds"/>
    <property type="evidence" value="ECO:0007669"/>
    <property type="project" value="UniProtKB-KW"/>
</dbReference>
<dbReference type="PANTHER" id="PTHR10357:SF210">
    <property type="entry name" value="MALTODEXTRIN GLUCOSIDASE"/>
    <property type="match status" value="1"/>
</dbReference>
<dbReference type="PANTHER" id="PTHR10357">
    <property type="entry name" value="ALPHA-AMYLASE FAMILY MEMBER"/>
    <property type="match status" value="1"/>
</dbReference>
<dbReference type="CDD" id="cd11340">
    <property type="entry name" value="AmyAc_bac_CMD_like_3"/>
    <property type="match status" value="1"/>
</dbReference>
<feature type="domain" description="Glycosyl hydrolase family 13 catalytic" evidence="3">
    <location>
        <begin position="101"/>
        <end position="498"/>
    </location>
</feature>
<keyword evidence="2" id="KW-0326">Glycosidase</keyword>
<evidence type="ECO:0000259" key="3">
    <source>
        <dbReference type="SMART" id="SM00642"/>
    </source>
</evidence>
<dbReference type="EMBL" id="BMIL01000004">
    <property type="protein sequence ID" value="GGC61424.1"/>
    <property type="molecule type" value="Genomic_DNA"/>
</dbReference>
<dbReference type="InterPro" id="IPR019492">
    <property type="entry name" value="Cyclo-malto-dextrinase_C"/>
</dbReference>
<dbReference type="Pfam" id="PF00128">
    <property type="entry name" value="Alpha-amylase"/>
    <property type="match status" value="1"/>
</dbReference>
<protein>
    <submittedName>
        <fullName evidence="4">Neopullulanase SusA</fullName>
    </submittedName>
</protein>
<evidence type="ECO:0000313" key="4">
    <source>
        <dbReference type="EMBL" id="GGC61424.1"/>
    </source>
</evidence>
<dbReference type="GO" id="GO:0005975">
    <property type="term" value="P:carbohydrate metabolic process"/>
    <property type="evidence" value="ECO:0007669"/>
    <property type="project" value="InterPro"/>
</dbReference>
<accession>A0A916XCD4</accession>
<dbReference type="Gene3D" id="3.20.20.80">
    <property type="entry name" value="Glycosidases"/>
    <property type="match status" value="1"/>
</dbReference>
<dbReference type="Pfam" id="PF10438">
    <property type="entry name" value="Cyc-maltodext_C"/>
    <property type="match status" value="1"/>
</dbReference>
<name>A0A916XCD4_9SPHI</name>
<dbReference type="InterPro" id="IPR013783">
    <property type="entry name" value="Ig-like_fold"/>
</dbReference>
<dbReference type="InterPro" id="IPR013780">
    <property type="entry name" value="Glyco_hydro_b"/>
</dbReference>
<keyword evidence="1" id="KW-0378">Hydrolase</keyword>
<dbReference type="Gene3D" id="2.60.40.10">
    <property type="entry name" value="Immunoglobulins"/>
    <property type="match status" value="1"/>
</dbReference>
<sequence>MSWWVGMHNPKLQLLVHGDQIADATVQLNYPGVSLVKVNKVENPNYLFLDLEISSAAKAGKFPITFTQKGKKTLSYTYVLNNRDQTPGRIQPVTSKDLIYLLMPDRFANGDPSNDVVKGLQETKLNRDSMYYRHGGDIQGVINNLDYFNDLGVTAIWMTPEIENDMKQASYHGYAATDNYKIDPRYGTNALYKTYVEKAHAKGLKVIKDIVHNHIGTGHYTYKDMPMKDWLNQWPAYTQTNYRDQPVMDIHASEADKKRMLDGWFVPSMPDLNHRNPYVQNYLTQNHIWWIEYAGIDGLRLDTYPYNDGEYMADWALKVKAEFPTLSIFGETLVNSAASQSYFTGGNTSNRGMDTNLPGITDAVLKDAIYEALNGKPGWTDGIFRLYSTLAQDFLYKDPSSNVVFMDNHDMSRFYSMVNEDLNKYKSGMAMLLTLRGIPQIYYGTEILMKNYSNPDGLVRSDFPGGWKADKVNKFTKAGRTENENQAFDFVSTLAKYRKSSAALTTGKLMQFIPEDGLFVYFRYAEDNKKTVMVIVNSEDKAKSLKTARFAERIQTATAVTNIITGEKIDNINTINIPASNTLVLELN</sequence>
<evidence type="ECO:0000256" key="1">
    <source>
        <dbReference type="ARBA" id="ARBA00022801"/>
    </source>
</evidence>
<dbReference type="Proteomes" id="UP000651668">
    <property type="component" value="Unassembled WGS sequence"/>
</dbReference>
<dbReference type="InterPro" id="IPR017853">
    <property type="entry name" value="GH"/>
</dbReference>
<dbReference type="SUPFAM" id="SSF51445">
    <property type="entry name" value="(Trans)glycosidases"/>
    <property type="match status" value="1"/>
</dbReference>
<dbReference type="AlphaFoldDB" id="A0A916XCD4"/>
<organism evidence="4 5">
    <name type="scientific">Pedobacter quisquiliarum</name>
    <dbReference type="NCBI Taxonomy" id="1834438"/>
    <lineage>
        <taxon>Bacteria</taxon>
        <taxon>Pseudomonadati</taxon>
        <taxon>Bacteroidota</taxon>
        <taxon>Sphingobacteriia</taxon>
        <taxon>Sphingobacteriales</taxon>
        <taxon>Sphingobacteriaceae</taxon>
        <taxon>Pedobacter</taxon>
    </lineage>
</organism>